<feature type="compositionally biased region" description="Polar residues" evidence="1">
    <location>
        <begin position="95"/>
        <end position="106"/>
    </location>
</feature>
<organism evidence="2 3">
    <name type="scientific">Solanum commersonii</name>
    <name type="common">Commerson's wild potato</name>
    <name type="synonym">Commerson's nightshade</name>
    <dbReference type="NCBI Taxonomy" id="4109"/>
    <lineage>
        <taxon>Eukaryota</taxon>
        <taxon>Viridiplantae</taxon>
        <taxon>Streptophyta</taxon>
        <taxon>Embryophyta</taxon>
        <taxon>Tracheophyta</taxon>
        <taxon>Spermatophyta</taxon>
        <taxon>Magnoliopsida</taxon>
        <taxon>eudicotyledons</taxon>
        <taxon>Gunneridae</taxon>
        <taxon>Pentapetalae</taxon>
        <taxon>asterids</taxon>
        <taxon>lamiids</taxon>
        <taxon>Solanales</taxon>
        <taxon>Solanaceae</taxon>
        <taxon>Solanoideae</taxon>
        <taxon>Solaneae</taxon>
        <taxon>Solanum</taxon>
    </lineage>
</organism>
<dbReference type="OrthoDB" id="1301233at2759"/>
<sequence>MTWIHIRSDSATSLPPRDILIHCYSRRHRSLTVPVMMPTLGYATSHGYIVFPPEADRQMSSVSCTVTRTPTNSQPSSSSTSQLGMSLSLQGNGFEPNTPTTNQSATPVTGLLMKACKKDKKPQWILSEDRKKLLGHRANDPRFKHMRKIGKKDILFTKGGSLYTSEAQSQGNVRRKLFEAFKETHIGKKKNTKIENVVES</sequence>
<gene>
    <name evidence="2" type="ORF">H5410_002048</name>
</gene>
<reference evidence="2 3" key="1">
    <citation type="submission" date="2020-09" db="EMBL/GenBank/DDBJ databases">
        <title>De no assembly of potato wild relative species, Solanum commersonii.</title>
        <authorList>
            <person name="Cho K."/>
        </authorList>
    </citation>
    <scope>NUCLEOTIDE SEQUENCE [LARGE SCALE GENOMIC DNA]</scope>
    <source>
        <strain evidence="2">LZ3.2</strain>
        <tissue evidence="2">Leaf</tissue>
    </source>
</reference>
<evidence type="ECO:0000256" key="1">
    <source>
        <dbReference type="SAM" id="MobiDB-lite"/>
    </source>
</evidence>
<keyword evidence="3" id="KW-1185">Reference proteome</keyword>
<dbReference type="EMBL" id="JACXVP010000001">
    <property type="protein sequence ID" value="KAG5630331.1"/>
    <property type="molecule type" value="Genomic_DNA"/>
</dbReference>
<evidence type="ECO:0000313" key="2">
    <source>
        <dbReference type="EMBL" id="KAG5630331.1"/>
    </source>
</evidence>
<proteinExistence type="predicted"/>
<feature type="compositionally biased region" description="Low complexity" evidence="1">
    <location>
        <begin position="69"/>
        <end position="93"/>
    </location>
</feature>
<dbReference type="AlphaFoldDB" id="A0A9J6B197"/>
<protein>
    <submittedName>
        <fullName evidence="2">Uncharacterized protein</fullName>
    </submittedName>
</protein>
<feature type="region of interest" description="Disordered" evidence="1">
    <location>
        <begin position="66"/>
        <end position="106"/>
    </location>
</feature>
<evidence type="ECO:0000313" key="3">
    <source>
        <dbReference type="Proteomes" id="UP000824120"/>
    </source>
</evidence>
<accession>A0A9J6B197</accession>
<comment type="caution">
    <text evidence="2">The sequence shown here is derived from an EMBL/GenBank/DDBJ whole genome shotgun (WGS) entry which is preliminary data.</text>
</comment>
<dbReference type="Proteomes" id="UP000824120">
    <property type="component" value="Chromosome 1"/>
</dbReference>
<name>A0A9J6B197_SOLCO</name>